<protein>
    <submittedName>
        <fullName evidence="1">Uncharacterized protein</fullName>
    </submittedName>
</protein>
<dbReference type="OrthoDB" id="9808735at2"/>
<reference evidence="1 2" key="1">
    <citation type="submission" date="2018-11" db="EMBL/GenBank/DDBJ databases">
        <title>Rufibacter latericius sp. nov., isolated from water in Baiyang Lake.</title>
        <authorList>
            <person name="Yang Y."/>
        </authorList>
    </citation>
    <scope>NUCLEOTIDE SEQUENCE [LARGE SCALE GENOMIC DNA]</scope>
    <source>
        <strain evidence="1 2">R-22-1c-1</strain>
    </source>
</reference>
<comment type="caution">
    <text evidence="1">The sequence shown here is derived from an EMBL/GenBank/DDBJ whole genome shotgun (WGS) entry which is preliminary data.</text>
</comment>
<dbReference type="EMBL" id="RJJD01000006">
    <property type="protein sequence ID" value="RNI26589.1"/>
    <property type="molecule type" value="Genomic_DNA"/>
</dbReference>
<keyword evidence="2" id="KW-1185">Reference proteome</keyword>
<sequence>MTEWDPQLVSEALAGLDARLQANRGAKARIAKKLNVPRSRVTEVLKGIKKDERILRACLEEARTAKEMEEKNRQMLVAEFIEAA</sequence>
<evidence type="ECO:0000313" key="2">
    <source>
        <dbReference type="Proteomes" id="UP000272117"/>
    </source>
</evidence>
<organism evidence="1 2">
    <name type="scientific">Rufibacter latericius</name>
    <dbReference type="NCBI Taxonomy" id="2487040"/>
    <lineage>
        <taxon>Bacteria</taxon>
        <taxon>Pseudomonadati</taxon>
        <taxon>Bacteroidota</taxon>
        <taxon>Cytophagia</taxon>
        <taxon>Cytophagales</taxon>
        <taxon>Hymenobacteraceae</taxon>
        <taxon>Rufibacter</taxon>
    </lineage>
</organism>
<proteinExistence type="predicted"/>
<accession>A0A3M9MM74</accession>
<dbReference type="Proteomes" id="UP000272117">
    <property type="component" value="Unassembled WGS sequence"/>
</dbReference>
<dbReference type="AlphaFoldDB" id="A0A3M9MM74"/>
<name>A0A3M9MM74_9BACT</name>
<dbReference type="RefSeq" id="WP_123127072.1">
    <property type="nucleotide sequence ID" value="NZ_RJJD01000006.1"/>
</dbReference>
<gene>
    <name evidence="1" type="ORF">EFB08_11260</name>
</gene>
<evidence type="ECO:0000313" key="1">
    <source>
        <dbReference type="EMBL" id="RNI26589.1"/>
    </source>
</evidence>